<reference evidence="1 2" key="1">
    <citation type="submission" date="2021-06" db="EMBL/GenBank/DDBJ databases">
        <authorList>
            <person name="Kallberg Y."/>
            <person name="Tangrot J."/>
            <person name="Rosling A."/>
        </authorList>
    </citation>
    <scope>NUCLEOTIDE SEQUENCE [LARGE SCALE GENOMIC DNA]</scope>
    <source>
        <strain evidence="1 2">120-4 pot B 10/14</strain>
    </source>
</reference>
<feature type="non-terminal residue" evidence="1">
    <location>
        <position position="1"/>
    </location>
</feature>
<evidence type="ECO:0000313" key="2">
    <source>
        <dbReference type="Proteomes" id="UP000789901"/>
    </source>
</evidence>
<sequence>TKLAYRANLHADIIKNIIVLINNKNLTEYKLGPEVMIVPVGKTKGAGLLPIGNMVIGSFMTKVSGEISY</sequence>
<gene>
    <name evidence="1" type="ORF">GMARGA_LOCUS35319</name>
</gene>
<keyword evidence="2" id="KW-1185">Reference proteome</keyword>
<evidence type="ECO:0000313" key="1">
    <source>
        <dbReference type="EMBL" id="CAG8841239.1"/>
    </source>
</evidence>
<accession>A0ABN7WUI9</accession>
<protein>
    <submittedName>
        <fullName evidence="1">36241_t:CDS:1</fullName>
    </submittedName>
</protein>
<dbReference type="Proteomes" id="UP000789901">
    <property type="component" value="Unassembled WGS sequence"/>
</dbReference>
<name>A0ABN7WUI9_GIGMA</name>
<proteinExistence type="predicted"/>
<feature type="non-terminal residue" evidence="1">
    <location>
        <position position="69"/>
    </location>
</feature>
<dbReference type="EMBL" id="CAJVQB010065271">
    <property type="protein sequence ID" value="CAG8841239.1"/>
    <property type="molecule type" value="Genomic_DNA"/>
</dbReference>
<organism evidence="1 2">
    <name type="scientific">Gigaspora margarita</name>
    <dbReference type="NCBI Taxonomy" id="4874"/>
    <lineage>
        <taxon>Eukaryota</taxon>
        <taxon>Fungi</taxon>
        <taxon>Fungi incertae sedis</taxon>
        <taxon>Mucoromycota</taxon>
        <taxon>Glomeromycotina</taxon>
        <taxon>Glomeromycetes</taxon>
        <taxon>Diversisporales</taxon>
        <taxon>Gigasporaceae</taxon>
        <taxon>Gigaspora</taxon>
    </lineage>
</organism>
<comment type="caution">
    <text evidence="1">The sequence shown here is derived from an EMBL/GenBank/DDBJ whole genome shotgun (WGS) entry which is preliminary data.</text>
</comment>